<comment type="caution">
    <text evidence="2">The sequence shown here is derived from an EMBL/GenBank/DDBJ whole genome shotgun (WGS) entry which is preliminary data.</text>
</comment>
<proteinExistence type="predicted"/>
<reference evidence="2 3" key="1">
    <citation type="journal article" date="2018" name="IMA Fungus">
        <title>IMA Genome-F 10: Nine draft genome sequences of Claviceps purpurea s.lat., including C. arundinis, C. humidiphila, and C. cf. spartinae, pseudomolecules for the pitch canker pathogen Fusarium circinatum, draft genome of Davidsoniella eucalypti, Grosmannia galeiformis, Quambalaria eucalypti, and Teratosphaeria destructans.</title>
        <authorList>
            <person name="Wingfield B.D."/>
            <person name="Liu M."/>
            <person name="Nguyen H.D."/>
            <person name="Lane F.A."/>
            <person name="Morgan S.W."/>
            <person name="De Vos L."/>
            <person name="Wilken P.M."/>
            <person name="Duong T.A."/>
            <person name="Aylward J."/>
            <person name="Coetzee M.P."/>
            <person name="Dadej K."/>
            <person name="De Beer Z.W."/>
            <person name="Findlay W."/>
            <person name="Havenga M."/>
            <person name="Kolarik M."/>
            <person name="Menzies J.G."/>
            <person name="Naidoo K."/>
            <person name="Pochopski O."/>
            <person name="Shoukouhi P."/>
            <person name="Santana Q.C."/>
            <person name="Seifert K.A."/>
            <person name="Soal N."/>
            <person name="Steenkamp E.T."/>
            <person name="Tatham C.T."/>
            <person name="van der Nest M.A."/>
            <person name="Wingfield M.J."/>
        </authorList>
    </citation>
    <scope>NUCLEOTIDE SEQUENCE [LARGE SCALE GENOMIC DNA]</scope>
    <source>
        <strain evidence="2">CMW44962</strain>
    </source>
</reference>
<dbReference type="EMBL" id="RIBY02002488">
    <property type="protein sequence ID" value="KAH9811189.1"/>
    <property type="molecule type" value="Genomic_DNA"/>
</dbReference>
<dbReference type="Proteomes" id="UP001138500">
    <property type="component" value="Unassembled WGS sequence"/>
</dbReference>
<protein>
    <submittedName>
        <fullName evidence="2">Uncharacterized protein</fullName>
    </submittedName>
</protein>
<reference evidence="2 3" key="2">
    <citation type="journal article" date="2021" name="Curr. Genet.">
        <title>Genetic response to nitrogen starvation in the aggressive Eucalyptus foliar pathogen Teratosphaeria destructans.</title>
        <authorList>
            <person name="Havenga M."/>
            <person name="Wingfield B.D."/>
            <person name="Wingfield M.J."/>
            <person name="Dreyer L.L."/>
            <person name="Roets F."/>
            <person name="Aylward J."/>
        </authorList>
    </citation>
    <scope>NUCLEOTIDE SEQUENCE [LARGE SCALE GENOMIC DNA]</scope>
    <source>
        <strain evidence="2">CMW44962</strain>
    </source>
</reference>
<feature type="region of interest" description="Disordered" evidence="1">
    <location>
        <begin position="1"/>
        <end position="23"/>
    </location>
</feature>
<evidence type="ECO:0000256" key="1">
    <source>
        <dbReference type="SAM" id="MobiDB-lite"/>
    </source>
</evidence>
<keyword evidence="3" id="KW-1185">Reference proteome</keyword>
<name>A0A9W7SJD1_9PEZI</name>
<gene>
    <name evidence="2" type="ORF">Tdes44962_MAKER10404</name>
</gene>
<accession>A0A9W7SJD1</accession>
<dbReference type="OrthoDB" id="5314201at2759"/>
<dbReference type="AlphaFoldDB" id="A0A9W7SJD1"/>
<sequence length="98" mass="10589">MIGSARLRAPRSPDRDRPRGLGRLAGHLAKGDRDLEALVRAVYVFSRYAGVRLVDGGVEELVAGLERETERVGALVRGLDLEAVGREVRRGLARVTGG</sequence>
<evidence type="ECO:0000313" key="2">
    <source>
        <dbReference type="EMBL" id="KAH9811189.1"/>
    </source>
</evidence>
<organism evidence="2 3">
    <name type="scientific">Teratosphaeria destructans</name>
    <dbReference type="NCBI Taxonomy" id="418781"/>
    <lineage>
        <taxon>Eukaryota</taxon>
        <taxon>Fungi</taxon>
        <taxon>Dikarya</taxon>
        <taxon>Ascomycota</taxon>
        <taxon>Pezizomycotina</taxon>
        <taxon>Dothideomycetes</taxon>
        <taxon>Dothideomycetidae</taxon>
        <taxon>Mycosphaerellales</taxon>
        <taxon>Teratosphaeriaceae</taxon>
        <taxon>Teratosphaeria</taxon>
    </lineage>
</organism>
<evidence type="ECO:0000313" key="3">
    <source>
        <dbReference type="Proteomes" id="UP001138500"/>
    </source>
</evidence>